<dbReference type="EMBL" id="JADFTS010000002">
    <property type="protein sequence ID" value="KAF9621682.1"/>
    <property type="molecule type" value="Genomic_DNA"/>
</dbReference>
<evidence type="ECO:0000313" key="2">
    <source>
        <dbReference type="Proteomes" id="UP000631114"/>
    </source>
</evidence>
<name>A0A835M9S3_9MAGN</name>
<dbReference type="Proteomes" id="UP000631114">
    <property type="component" value="Unassembled WGS sequence"/>
</dbReference>
<gene>
    <name evidence="1" type="ORF">IFM89_025977</name>
</gene>
<dbReference type="AlphaFoldDB" id="A0A835M9S3"/>
<evidence type="ECO:0000313" key="1">
    <source>
        <dbReference type="EMBL" id="KAF9621682.1"/>
    </source>
</evidence>
<proteinExistence type="predicted"/>
<accession>A0A835M9S3</accession>
<organism evidence="1 2">
    <name type="scientific">Coptis chinensis</name>
    <dbReference type="NCBI Taxonomy" id="261450"/>
    <lineage>
        <taxon>Eukaryota</taxon>
        <taxon>Viridiplantae</taxon>
        <taxon>Streptophyta</taxon>
        <taxon>Embryophyta</taxon>
        <taxon>Tracheophyta</taxon>
        <taxon>Spermatophyta</taxon>
        <taxon>Magnoliopsida</taxon>
        <taxon>Ranunculales</taxon>
        <taxon>Ranunculaceae</taxon>
        <taxon>Coptidoideae</taxon>
        <taxon>Coptis</taxon>
    </lineage>
</organism>
<sequence length="242" mass="27539">MFRNGNFSGTTKSLLAKIGAALTYNEEIVFEGNPPSIHQWEGHFESLSNIQFTPSQDWVVHFRGNRVDHLDRCIVHIVSEGQVCKGMVEGWDCDIVFLHFVHLPRLSASVAYFSQDFETSLKVEFHGGCYLALTNQMTYELVRRWHIPCLRCKINVFQELRSSALRPVGMASLPNVLSVCTSIKIEGFLKDYPFSKGICKNVYNFCCARSSIYNVEPLPTAQELEFKLKPYTCCDVLSCRCC</sequence>
<reference evidence="1 2" key="1">
    <citation type="submission" date="2020-10" db="EMBL/GenBank/DDBJ databases">
        <title>The Coptis chinensis genome and diversification of protoberbering-type alkaloids.</title>
        <authorList>
            <person name="Wang B."/>
            <person name="Shu S."/>
            <person name="Song C."/>
            <person name="Liu Y."/>
        </authorList>
    </citation>
    <scope>NUCLEOTIDE SEQUENCE [LARGE SCALE GENOMIC DNA]</scope>
    <source>
        <strain evidence="1">HL-2020</strain>
        <tissue evidence="1">Leaf</tissue>
    </source>
</reference>
<dbReference type="OrthoDB" id="9909019at2759"/>
<keyword evidence="2" id="KW-1185">Reference proteome</keyword>
<comment type="caution">
    <text evidence="1">The sequence shown here is derived from an EMBL/GenBank/DDBJ whole genome shotgun (WGS) entry which is preliminary data.</text>
</comment>
<protein>
    <submittedName>
        <fullName evidence="1">Uncharacterized protein</fullName>
    </submittedName>
</protein>